<evidence type="ECO:0000256" key="1">
    <source>
        <dbReference type="ARBA" id="ARBA00022512"/>
    </source>
</evidence>
<name>A0A1X4JJ99_9LACO</name>
<evidence type="ECO:0000256" key="3">
    <source>
        <dbReference type="ARBA" id="ARBA00022729"/>
    </source>
</evidence>
<dbReference type="Proteomes" id="UP000193588">
    <property type="component" value="Unassembled WGS sequence"/>
</dbReference>
<dbReference type="RefSeq" id="WP_010371339.1">
    <property type="nucleotide sequence ID" value="NZ_BJEF01000005.1"/>
</dbReference>
<proteinExistence type="predicted"/>
<keyword evidence="4" id="KW-0572">Peptidoglycan-anchor</keyword>
<accession>A0A1X4JJ99</accession>
<reference evidence="6 7" key="1">
    <citation type="submission" date="2017-04" db="EMBL/GenBank/DDBJ databases">
        <title>The genome sequence of Weissella cibaria isolated from wild Drosophila.</title>
        <authorList>
            <person name="Ricks N.J."/>
            <person name="Carroll C."/>
            <person name="Walters A."/>
            <person name="Newell P.D."/>
            <person name="Chaston J.M."/>
        </authorList>
    </citation>
    <scope>NUCLEOTIDE SEQUENCE [LARGE SCALE GENOMIC DNA]</scope>
    <source>
        <strain evidence="6 7">DmW_103</strain>
    </source>
</reference>
<dbReference type="GeneID" id="66963087"/>
<dbReference type="NCBIfam" id="TIGR01167">
    <property type="entry name" value="LPXTG_anchor"/>
    <property type="match status" value="1"/>
</dbReference>
<organism evidence="6 7">
    <name type="scientific">Weissella cibaria</name>
    <dbReference type="NCBI Taxonomy" id="137591"/>
    <lineage>
        <taxon>Bacteria</taxon>
        <taxon>Bacillati</taxon>
        <taxon>Bacillota</taxon>
        <taxon>Bacilli</taxon>
        <taxon>Lactobacillales</taxon>
        <taxon>Lactobacillaceae</taxon>
        <taxon>Weissella</taxon>
    </lineage>
</organism>
<keyword evidence="2" id="KW-0964">Secreted</keyword>
<evidence type="ECO:0000313" key="6">
    <source>
        <dbReference type="EMBL" id="OSP88850.1"/>
    </source>
</evidence>
<dbReference type="PROSITE" id="PS50847">
    <property type="entry name" value="GRAM_POS_ANCHORING"/>
    <property type="match status" value="1"/>
</dbReference>
<evidence type="ECO:0000259" key="5">
    <source>
        <dbReference type="PROSITE" id="PS50847"/>
    </source>
</evidence>
<dbReference type="AlphaFoldDB" id="A0A1X4JJ99"/>
<dbReference type="InterPro" id="IPR019931">
    <property type="entry name" value="LPXTG_anchor"/>
</dbReference>
<protein>
    <recommendedName>
        <fullName evidence="5">Gram-positive cocci surface proteins LPxTG domain-containing protein</fullName>
    </recommendedName>
</protein>
<comment type="caution">
    <text evidence="6">The sequence shown here is derived from an EMBL/GenBank/DDBJ whole genome shotgun (WGS) entry which is preliminary data.</text>
</comment>
<dbReference type="Pfam" id="PF00746">
    <property type="entry name" value="Gram_pos_anchor"/>
    <property type="match status" value="1"/>
</dbReference>
<gene>
    <name evidence="6" type="ORF">B9D04_09675</name>
</gene>
<dbReference type="EMBL" id="NDXJ01000015">
    <property type="protein sequence ID" value="OSP88850.1"/>
    <property type="molecule type" value="Genomic_DNA"/>
</dbReference>
<keyword evidence="1" id="KW-0134">Cell wall</keyword>
<evidence type="ECO:0000256" key="4">
    <source>
        <dbReference type="ARBA" id="ARBA00023088"/>
    </source>
</evidence>
<evidence type="ECO:0000256" key="2">
    <source>
        <dbReference type="ARBA" id="ARBA00022525"/>
    </source>
</evidence>
<feature type="domain" description="Gram-positive cocci surface proteins LPxTG" evidence="5">
    <location>
        <begin position="76"/>
        <end position="114"/>
    </location>
</feature>
<sequence>MKLTATQNNPKTGKSSEVVIVTVGGESRSDMASRVNAVETQTVQNAPVAKQAVWETITAVGGVILGTNKRSGNLELPNTGVDQKASFVQTLVGLLSFLFIIGFFLLKRSKREEK</sequence>
<keyword evidence="3" id="KW-0732">Signal</keyword>
<evidence type="ECO:0000313" key="7">
    <source>
        <dbReference type="Proteomes" id="UP000193588"/>
    </source>
</evidence>